<dbReference type="RefSeq" id="XP_025431238.1">
    <property type="nucleotide sequence ID" value="XM_025575025.1"/>
</dbReference>
<reference evidence="2 3" key="1">
    <citation type="submission" date="2016-12" db="EMBL/GenBank/DDBJ databases">
        <title>The genomes of Aspergillus section Nigri reveals drivers in fungal speciation.</title>
        <authorList>
            <consortium name="DOE Joint Genome Institute"/>
            <person name="Vesth T.C."/>
            <person name="Nybo J."/>
            <person name="Theobald S."/>
            <person name="Brandl J."/>
            <person name="Frisvad J.C."/>
            <person name="Nielsen K.F."/>
            <person name="Lyhne E.K."/>
            <person name="Kogle M.E."/>
            <person name="Kuo A."/>
            <person name="Riley R."/>
            <person name="Clum A."/>
            <person name="Nolan M."/>
            <person name="Lipzen A."/>
            <person name="Salamov A."/>
            <person name="Henrissat B."/>
            <person name="Wiebenga A."/>
            <person name="De Vries R.P."/>
            <person name="Grigoriev I.V."/>
            <person name="Mortensen U.H."/>
            <person name="Andersen M.R."/>
            <person name="Baker S.E."/>
        </authorList>
    </citation>
    <scope>NUCLEOTIDE SEQUENCE [LARGE SCALE GENOMIC DNA]</scope>
    <source>
        <strain evidence="2 3">JOP 1030-1</strain>
    </source>
</reference>
<gene>
    <name evidence="2" type="ORF">BP01DRAFT_356728</name>
</gene>
<feature type="region of interest" description="Disordered" evidence="1">
    <location>
        <begin position="107"/>
        <end position="136"/>
    </location>
</feature>
<dbReference type="STRING" id="1450539.A0A318ZCR4"/>
<dbReference type="PANTHER" id="PTHR10285">
    <property type="entry name" value="URIDINE KINASE"/>
    <property type="match status" value="1"/>
</dbReference>
<keyword evidence="3" id="KW-1185">Reference proteome</keyword>
<evidence type="ECO:0000313" key="2">
    <source>
        <dbReference type="EMBL" id="PYH45256.1"/>
    </source>
</evidence>
<dbReference type="InterPro" id="IPR027417">
    <property type="entry name" value="P-loop_NTPase"/>
</dbReference>
<dbReference type="GeneID" id="37076253"/>
<accession>A0A318ZCR4</accession>
<evidence type="ECO:0000256" key="1">
    <source>
        <dbReference type="SAM" id="MobiDB-lite"/>
    </source>
</evidence>
<feature type="compositionally biased region" description="Low complexity" evidence="1">
    <location>
        <begin position="123"/>
        <end position="136"/>
    </location>
</feature>
<feature type="compositionally biased region" description="Basic and acidic residues" evidence="1">
    <location>
        <begin position="107"/>
        <end position="117"/>
    </location>
</feature>
<name>A0A318ZCR4_9EURO</name>
<organism evidence="2 3">
    <name type="scientific">Aspergillus saccharolyticus JOP 1030-1</name>
    <dbReference type="NCBI Taxonomy" id="1450539"/>
    <lineage>
        <taxon>Eukaryota</taxon>
        <taxon>Fungi</taxon>
        <taxon>Dikarya</taxon>
        <taxon>Ascomycota</taxon>
        <taxon>Pezizomycotina</taxon>
        <taxon>Eurotiomycetes</taxon>
        <taxon>Eurotiomycetidae</taxon>
        <taxon>Eurotiales</taxon>
        <taxon>Aspergillaceae</taxon>
        <taxon>Aspergillus</taxon>
        <taxon>Aspergillus subgen. Circumdati</taxon>
    </lineage>
</organism>
<sequence>MPPDKPPTLIIGISGPSSSGKTTLARLLHRIFNLSDTATEPAAAAAASAAPLKSLLIHEDDFYHPDDKIPLTTLPNGTTLQNWDTADALDLAFLAASLSYIRSEGRLPPRLRSKEDQNDTQPASSSDSTSAAAASVSVEEELVGELQGRVRRVIAQRDSSARAGVEAGRTIAFMEGFLLFAPPAPSPSSSASSHPLREVHDRLDGRLFLPAAYDTVKERRERRSGYVTIGAAPAPPVVHGPPSESLSTAAETPNHKPEEIDLEAEDDRPPQNFWKDPPGYVDDIVWPNYVKDHAWLLLPAQGTDDDDDDDDDDDRLLKETDTQELVRLVGQGTRLRRDAGVTVAPGRGDRPMAEILEWAVEEVLRHLAEPPQYKERAHVCCKYST</sequence>
<dbReference type="OrthoDB" id="10041966at2759"/>
<dbReference type="SUPFAM" id="SSF52540">
    <property type="entry name" value="P-loop containing nucleoside triphosphate hydrolases"/>
    <property type="match status" value="1"/>
</dbReference>
<dbReference type="EMBL" id="KZ821232">
    <property type="protein sequence ID" value="PYH45256.1"/>
    <property type="molecule type" value="Genomic_DNA"/>
</dbReference>
<dbReference type="Gene3D" id="3.40.50.300">
    <property type="entry name" value="P-loop containing nucleotide triphosphate hydrolases"/>
    <property type="match status" value="1"/>
</dbReference>
<protein>
    <recommendedName>
        <fullName evidence="4">Nicotinamide riboside kinase</fullName>
    </recommendedName>
</protein>
<feature type="region of interest" description="Disordered" evidence="1">
    <location>
        <begin position="232"/>
        <end position="256"/>
    </location>
</feature>
<evidence type="ECO:0000313" key="3">
    <source>
        <dbReference type="Proteomes" id="UP000248349"/>
    </source>
</evidence>
<dbReference type="CDD" id="cd02024">
    <property type="entry name" value="NRK1"/>
    <property type="match status" value="1"/>
</dbReference>
<evidence type="ECO:0008006" key="4">
    <source>
        <dbReference type="Google" id="ProtNLM"/>
    </source>
</evidence>
<dbReference type="Proteomes" id="UP000248349">
    <property type="component" value="Unassembled WGS sequence"/>
</dbReference>
<proteinExistence type="predicted"/>
<dbReference type="AlphaFoldDB" id="A0A318ZCR4"/>